<dbReference type="Proteomes" id="UP000076871">
    <property type="component" value="Unassembled WGS sequence"/>
</dbReference>
<evidence type="ECO:0000256" key="6">
    <source>
        <dbReference type="SAM" id="Phobius"/>
    </source>
</evidence>
<reference evidence="8 9" key="1">
    <citation type="journal article" date="2016" name="Mol. Biol. Evol.">
        <title>Comparative Genomics of Early-Diverging Mushroom-Forming Fungi Provides Insights into the Origins of Lignocellulose Decay Capabilities.</title>
        <authorList>
            <person name="Nagy L.G."/>
            <person name="Riley R."/>
            <person name="Tritt A."/>
            <person name="Adam C."/>
            <person name="Daum C."/>
            <person name="Floudas D."/>
            <person name="Sun H."/>
            <person name="Yadav J.S."/>
            <person name="Pangilinan J."/>
            <person name="Larsson K.H."/>
            <person name="Matsuura K."/>
            <person name="Barry K."/>
            <person name="Labutti K."/>
            <person name="Kuo R."/>
            <person name="Ohm R.A."/>
            <person name="Bhattacharya S.S."/>
            <person name="Shirouzu T."/>
            <person name="Yoshinaga Y."/>
            <person name="Martin F.M."/>
            <person name="Grigoriev I.V."/>
            <person name="Hibbett D.S."/>
        </authorList>
    </citation>
    <scope>NUCLEOTIDE SEQUENCE [LARGE SCALE GENOMIC DNA]</scope>
    <source>
        <strain evidence="8 9">93-53</strain>
    </source>
</reference>
<keyword evidence="3 6" id="KW-1133">Transmembrane helix</keyword>
<feature type="compositionally biased region" description="Polar residues" evidence="5">
    <location>
        <begin position="465"/>
        <end position="486"/>
    </location>
</feature>
<evidence type="ECO:0008006" key="10">
    <source>
        <dbReference type="Google" id="ProtNLM"/>
    </source>
</evidence>
<evidence type="ECO:0000256" key="5">
    <source>
        <dbReference type="SAM" id="MobiDB-lite"/>
    </source>
</evidence>
<keyword evidence="2 6" id="KW-0812">Transmembrane</keyword>
<feature type="signal peptide" evidence="7">
    <location>
        <begin position="1"/>
        <end position="21"/>
    </location>
</feature>
<comment type="subcellular location">
    <subcellularLocation>
        <location evidence="1">Membrane</location>
        <topology evidence="1">Single-pass membrane protein</topology>
    </subcellularLocation>
</comment>
<dbReference type="RefSeq" id="XP_040763754.1">
    <property type="nucleotide sequence ID" value="XM_040912649.1"/>
</dbReference>
<dbReference type="GO" id="GO:0016020">
    <property type="term" value="C:membrane"/>
    <property type="evidence" value="ECO:0007669"/>
    <property type="project" value="UniProtKB-SubCell"/>
</dbReference>
<evidence type="ECO:0000256" key="7">
    <source>
        <dbReference type="SAM" id="SignalP"/>
    </source>
</evidence>
<evidence type="ECO:0000256" key="4">
    <source>
        <dbReference type="ARBA" id="ARBA00023136"/>
    </source>
</evidence>
<evidence type="ECO:0000256" key="3">
    <source>
        <dbReference type="ARBA" id="ARBA00022989"/>
    </source>
</evidence>
<feature type="chain" id="PRO_5007856926" description="Mid2 domain-containing protein" evidence="7">
    <location>
        <begin position="22"/>
        <end position="532"/>
    </location>
</feature>
<dbReference type="PANTHER" id="PTHR15549">
    <property type="entry name" value="PAIRED IMMUNOGLOBULIN-LIKE TYPE 2 RECEPTOR"/>
    <property type="match status" value="1"/>
</dbReference>
<dbReference type="GO" id="GO:0071944">
    <property type="term" value="C:cell periphery"/>
    <property type="evidence" value="ECO:0007669"/>
    <property type="project" value="UniProtKB-ARBA"/>
</dbReference>
<sequence length="532" mass="55412">MQARLGLLSTIIVLWISQAYGANFTFDYGEATQCGDFAVSWSGGQAPYELTLIPQYDRPYIYSIPSSSYSNGDGSYKTQLTVAENTSVLAIMSDANGFGTGGVSEIITVGAGSSSCNTTVQSVDYYFDTDMALDQCREYSFSAYTGAVQPINITGVIPGGTTFVLNPPVGSTEFDWTADLASGTSVLFFMTDSEGRSGGSTQIDNVGISDDNSCLTGSYPSSVANHPSATSSSISTSSSVTSTAVSDSTKSTASGGTIAGAVVGGMVGAGIIAGAFLFFLLRRRRNVQYFADGEFGYRTGRRQKDVDLSNETDDDMPPAAIHPYPFFNPADGAADNRTAPHSTISLMHTGGSVHGGSIRGSSIRGGSIRGGSVHDHGDPLSTALSLPDPFAAPTHSRQTSMATESAIEFAPIPGYRDSTTSASRPASATSAARRKAAMAGTSNYQSSPRFILHTDAEEVIELPPQYSSLRPPTSPVDTSASGTQSAPPDAFPNAPNTQSSRHAPSLSISSRPGHSSRILEGRDIGAGLPAPM</sequence>
<dbReference type="EMBL" id="KV427627">
    <property type="protein sequence ID" value="KZT06014.1"/>
    <property type="molecule type" value="Genomic_DNA"/>
</dbReference>
<feature type="compositionally biased region" description="Low complexity" evidence="5">
    <location>
        <begin position="416"/>
        <end position="442"/>
    </location>
</feature>
<evidence type="ECO:0000313" key="8">
    <source>
        <dbReference type="EMBL" id="KZT06014.1"/>
    </source>
</evidence>
<feature type="transmembrane region" description="Helical" evidence="6">
    <location>
        <begin position="258"/>
        <end position="281"/>
    </location>
</feature>
<dbReference type="GeneID" id="63829677"/>
<keyword evidence="7" id="KW-0732">Signal</keyword>
<organism evidence="8 9">
    <name type="scientific">Laetiporus sulphureus 93-53</name>
    <dbReference type="NCBI Taxonomy" id="1314785"/>
    <lineage>
        <taxon>Eukaryota</taxon>
        <taxon>Fungi</taxon>
        <taxon>Dikarya</taxon>
        <taxon>Basidiomycota</taxon>
        <taxon>Agaricomycotina</taxon>
        <taxon>Agaricomycetes</taxon>
        <taxon>Polyporales</taxon>
        <taxon>Laetiporus</taxon>
    </lineage>
</organism>
<feature type="region of interest" description="Disordered" evidence="5">
    <location>
        <begin position="361"/>
        <end position="442"/>
    </location>
</feature>
<dbReference type="InterPro" id="IPR051694">
    <property type="entry name" value="Immunoregulatory_rcpt-like"/>
</dbReference>
<protein>
    <recommendedName>
        <fullName evidence="10">Mid2 domain-containing protein</fullName>
    </recommendedName>
</protein>
<dbReference type="InParanoid" id="A0A165E0K3"/>
<keyword evidence="4 6" id="KW-0472">Membrane</keyword>
<dbReference type="PANTHER" id="PTHR15549:SF27">
    <property type="entry name" value="CHITIN-BINDING TYPE-1 DOMAIN-CONTAINING PROTEIN"/>
    <property type="match status" value="1"/>
</dbReference>
<accession>A0A165E0K3</accession>
<proteinExistence type="predicted"/>
<evidence type="ECO:0000313" key="9">
    <source>
        <dbReference type="Proteomes" id="UP000076871"/>
    </source>
</evidence>
<evidence type="ECO:0000256" key="2">
    <source>
        <dbReference type="ARBA" id="ARBA00022692"/>
    </source>
</evidence>
<evidence type="ECO:0000256" key="1">
    <source>
        <dbReference type="ARBA" id="ARBA00004167"/>
    </source>
</evidence>
<dbReference type="STRING" id="1314785.A0A165E0K3"/>
<name>A0A165E0K3_9APHY</name>
<dbReference type="OrthoDB" id="2591431at2759"/>
<dbReference type="AlphaFoldDB" id="A0A165E0K3"/>
<keyword evidence="9" id="KW-1185">Reference proteome</keyword>
<feature type="compositionally biased region" description="Polar residues" evidence="5">
    <location>
        <begin position="494"/>
        <end position="513"/>
    </location>
</feature>
<gene>
    <name evidence="8" type="ORF">LAESUDRAFT_759898</name>
</gene>
<feature type="region of interest" description="Disordered" evidence="5">
    <location>
        <begin position="464"/>
        <end position="532"/>
    </location>
</feature>